<comment type="caution">
    <text evidence="2">The sequence shown here is derived from an EMBL/GenBank/DDBJ whole genome shotgun (WGS) entry which is preliminary data.</text>
</comment>
<dbReference type="InterPro" id="IPR029033">
    <property type="entry name" value="His_PPase_superfam"/>
</dbReference>
<evidence type="ECO:0000313" key="2">
    <source>
        <dbReference type="EMBL" id="MCX2837652.1"/>
    </source>
</evidence>
<evidence type="ECO:0000256" key="1">
    <source>
        <dbReference type="PIRSR" id="PIRSR613078-2"/>
    </source>
</evidence>
<dbReference type="EMBL" id="JAPJDA010000007">
    <property type="protein sequence ID" value="MCX2837652.1"/>
    <property type="molecule type" value="Genomic_DNA"/>
</dbReference>
<name>A0A9X3I172_9FLAO</name>
<reference evidence="2" key="1">
    <citation type="submission" date="2022-11" db="EMBL/GenBank/DDBJ databases">
        <title>Salinimicrobium profundisediminis sp. nov., isolated from deep-sea sediment of the Mariana Trench.</title>
        <authorList>
            <person name="Fu H."/>
        </authorList>
    </citation>
    <scope>NUCLEOTIDE SEQUENCE</scope>
    <source>
        <strain evidence="2">MT39</strain>
    </source>
</reference>
<accession>A0A9X3I172</accession>
<protein>
    <submittedName>
        <fullName evidence="2">Phosphoglycerate mutase family protein</fullName>
    </submittedName>
</protein>
<dbReference type="Proteomes" id="UP001148482">
    <property type="component" value="Unassembled WGS sequence"/>
</dbReference>
<dbReference type="Gene3D" id="3.40.50.1240">
    <property type="entry name" value="Phosphoglycerate mutase-like"/>
    <property type="match status" value="1"/>
</dbReference>
<dbReference type="Pfam" id="PF00300">
    <property type="entry name" value="His_Phos_1"/>
    <property type="match status" value="1"/>
</dbReference>
<evidence type="ECO:0000313" key="3">
    <source>
        <dbReference type="Proteomes" id="UP001148482"/>
    </source>
</evidence>
<organism evidence="2 3">
    <name type="scientific">Salinimicrobium profundisediminis</name>
    <dbReference type="NCBI Taxonomy" id="2994553"/>
    <lineage>
        <taxon>Bacteria</taxon>
        <taxon>Pseudomonadati</taxon>
        <taxon>Bacteroidota</taxon>
        <taxon>Flavobacteriia</taxon>
        <taxon>Flavobacteriales</taxon>
        <taxon>Flavobacteriaceae</taxon>
        <taxon>Salinimicrobium</taxon>
    </lineage>
</organism>
<dbReference type="AlphaFoldDB" id="A0A9X3I172"/>
<sequence length="173" mass="19856">MRTFFIFLISILSLGETSENPIKPPVQEATTQYYFIRHAEKEMTDPQDRNPQLSEAGIKRTAKWAEVFEEVEFDLIYSSNYHRTMNTARAVADKQQKQVDIYDPKKLNDPEFQKKTKGKTVLVVGHSNTNPAFVNLLLGENKYQDLDETEYGSLFIVTVSPDGEKTSQVLFIN</sequence>
<dbReference type="RefSeq" id="WP_266068889.1">
    <property type="nucleotide sequence ID" value="NZ_JAPJDA010000007.1"/>
</dbReference>
<dbReference type="SUPFAM" id="SSF53254">
    <property type="entry name" value="Phosphoglycerate mutase-like"/>
    <property type="match status" value="1"/>
</dbReference>
<proteinExistence type="predicted"/>
<dbReference type="InterPro" id="IPR013078">
    <property type="entry name" value="His_Pase_superF_clade-1"/>
</dbReference>
<feature type="binding site" evidence="1">
    <location>
        <position position="83"/>
    </location>
    <ligand>
        <name>substrate</name>
    </ligand>
</feature>
<gene>
    <name evidence="2" type="ORF">OQ279_05745</name>
</gene>
<dbReference type="CDD" id="cd07067">
    <property type="entry name" value="HP_PGM_like"/>
    <property type="match status" value="1"/>
</dbReference>
<keyword evidence="3" id="KW-1185">Reference proteome</keyword>